<gene>
    <name evidence="4" type="ORF">CPter91_0978</name>
</gene>
<keyword evidence="1 2" id="KW-0732">Signal</keyword>
<accession>A0A127Q017</accession>
<dbReference type="RefSeq" id="WP_082792608.1">
    <property type="nucleotide sequence ID" value="NZ_CP013234.1"/>
</dbReference>
<dbReference type="Proteomes" id="UP000074561">
    <property type="component" value="Chromosome"/>
</dbReference>
<dbReference type="InterPro" id="IPR014756">
    <property type="entry name" value="Ig_E-set"/>
</dbReference>
<dbReference type="AlphaFoldDB" id="A0A127Q017"/>
<evidence type="ECO:0000313" key="4">
    <source>
        <dbReference type="EMBL" id="AMP03367.1"/>
    </source>
</evidence>
<proteinExistence type="predicted"/>
<evidence type="ECO:0000256" key="1">
    <source>
        <dbReference type="ARBA" id="ARBA00022729"/>
    </source>
</evidence>
<evidence type="ECO:0000313" key="5">
    <source>
        <dbReference type="Proteomes" id="UP000074561"/>
    </source>
</evidence>
<dbReference type="EMBL" id="CP013234">
    <property type="protein sequence ID" value="AMP03367.1"/>
    <property type="molecule type" value="Genomic_DNA"/>
</dbReference>
<evidence type="ECO:0000256" key="2">
    <source>
        <dbReference type="SAM" id="SignalP"/>
    </source>
</evidence>
<sequence>MKIRHIACGLAFQALCLGAHAETRHGAVEFPVARQLNCYQANDFNWPADGSGIKNPACRAAYQEVYKKHDNNQGQATLQFNQWNEYAKNIADYNDFEAVKKAIPDHQLCSAGNSVPGNDKSGMDVPSPDWHASTVAKDPNQAMRLKFKATMPHDPSFWVIYLSKPSYDPAKASLTWNDLEEVGRFDNVKLVGGYYEMDVDLKDKLGKRVLYTRWQRNDPAGEGFYNCSDINIVASAAKK</sequence>
<dbReference type="PANTHER" id="PTHR34823">
    <property type="entry name" value="GLCNAC-BINDING PROTEIN A"/>
    <property type="match status" value="1"/>
</dbReference>
<feature type="domain" description="Chitin-binding type-4" evidence="3">
    <location>
        <begin position="25"/>
        <end position="230"/>
    </location>
</feature>
<dbReference type="Gene3D" id="2.70.50.50">
    <property type="entry name" value="chitin-binding protein cbp21"/>
    <property type="match status" value="1"/>
</dbReference>
<evidence type="ECO:0000259" key="3">
    <source>
        <dbReference type="Pfam" id="PF03067"/>
    </source>
</evidence>
<dbReference type="STRING" id="279113.CPter91_0978"/>
<name>A0A127Q017_9BURK</name>
<feature type="signal peptide" evidence="2">
    <location>
        <begin position="1"/>
        <end position="21"/>
    </location>
</feature>
<dbReference type="OrthoDB" id="3675244at2"/>
<organism evidence="4 5">
    <name type="scientific">Collimonas pratensis</name>
    <dbReference type="NCBI Taxonomy" id="279113"/>
    <lineage>
        <taxon>Bacteria</taxon>
        <taxon>Pseudomonadati</taxon>
        <taxon>Pseudomonadota</taxon>
        <taxon>Betaproteobacteria</taxon>
        <taxon>Burkholderiales</taxon>
        <taxon>Oxalobacteraceae</taxon>
        <taxon>Collimonas</taxon>
    </lineage>
</organism>
<dbReference type="KEGG" id="cpra:CPter91_0978"/>
<feature type="chain" id="PRO_5007277387" evidence="2">
    <location>
        <begin position="22"/>
        <end position="239"/>
    </location>
</feature>
<dbReference type="Pfam" id="PF03067">
    <property type="entry name" value="LPMO_10"/>
    <property type="match status" value="1"/>
</dbReference>
<dbReference type="PANTHER" id="PTHR34823:SF1">
    <property type="entry name" value="CHITIN-BINDING TYPE-4 DOMAIN-CONTAINING PROTEIN"/>
    <property type="match status" value="1"/>
</dbReference>
<dbReference type="SUPFAM" id="SSF81296">
    <property type="entry name" value="E set domains"/>
    <property type="match status" value="1"/>
</dbReference>
<reference evidence="4 5" key="1">
    <citation type="submission" date="2015-11" db="EMBL/GenBank/DDBJ databases">
        <title>Exploring the genomic traits of fungus-feeding bacterial genus Collimonas.</title>
        <authorList>
            <person name="Song C."/>
            <person name="Schmidt R."/>
            <person name="de Jager V."/>
            <person name="Krzyzanowska D."/>
            <person name="Jongedijk E."/>
            <person name="Cankar K."/>
            <person name="Beekwilder J."/>
            <person name="van Veen A."/>
            <person name="de Boer W."/>
            <person name="van Veen J.A."/>
            <person name="Garbeva P."/>
        </authorList>
    </citation>
    <scope>NUCLEOTIDE SEQUENCE [LARGE SCALE GENOMIC DNA]</scope>
    <source>
        <strain evidence="4 5">Ter91</strain>
    </source>
</reference>
<protein>
    <submittedName>
        <fullName evidence="4">Chitin binding domain protein</fullName>
    </submittedName>
</protein>
<dbReference type="InterPro" id="IPR051024">
    <property type="entry name" value="GlcNAc_Chitin_IntDeg"/>
</dbReference>
<dbReference type="PATRIC" id="fig|279113.9.peg.974"/>
<dbReference type="InterPro" id="IPR004302">
    <property type="entry name" value="Cellulose/chitin-bd_N"/>
</dbReference>